<keyword evidence="2" id="KW-1185">Reference proteome</keyword>
<sequence length="79" mass="8749">MYPLTPPVEVLRARARFPYGEICRCHDASEAPGVVAVLTPRFQRTGSAVLVCAATVAELAEVLDGQPRPPLPRRDWYFP</sequence>
<accession>A0ABY4L344</accession>
<reference evidence="1 2" key="1">
    <citation type="submission" date="2020-04" db="EMBL/GenBank/DDBJ databases">
        <title>Thermobifida alba genome sequencing and assembly.</title>
        <authorList>
            <person name="Luzics S."/>
            <person name="Horvath B."/>
            <person name="Nagy I."/>
            <person name="Toth A."/>
            <person name="Nagy I."/>
            <person name="Kukolya J."/>
        </authorList>
    </citation>
    <scope>NUCLEOTIDE SEQUENCE [LARGE SCALE GENOMIC DNA]</scope>
    <source>
        <strain evidence="1 2">DSM 43795</strain>
    </source>
</reference>
<protein>
    <submittedName>
        <fullName evidence="1">Uncharacterized protein</fullName>
    </submittedName>
</protein>
<evidence type="ECO:0000313" key="2">
    <source>
        <dbReference type="Proteomes" id="UP000832041"/>
    </source>
</evidence>
<dbReference type="EMBL" id="CP051627">
    <property type="protein sequence ID" value="UPT20733.1"/>
    <property type="molecule type" value="Genomic_DNA"/>
</dbReference>
<name>A0ABY4L344_THEAE</name>
<dbReference type="Proteomes" id="UP000832041">
    <property type="component" value="Chromosome"/>
</dbReference>
<organism evidence="1 2">
    <name type="scientific">Thermobifida alba</name>
    <name type="common">Thermomonospora alba</name>
    <dbReference type="NCBI Taxonomy" id="53522"/>
    <lineage>
        <taxon>Bacteria</taxon>
        <taxon>Bacillati</taxon>
        <taxon>Actinomycetota</taxon>
        <taxon>Actinomycetes</taxon>
        <taxon>Streptosporangiales</taxon>
        <taxon>Nocardiopsidaceae</taxon>
        <taxon>Thermobifida</taxon>
    </lineage>
</organism>
<proteinExistence type="predicted"/>
<gene>
    <name evidence="1" type="ORF">FOF52_06995</name>
</gene>
<evidence type="ECO:0000313" key="1">
    <source>
        <dbReference type="EMBL" id="UPT20733.1"/>
    </source>
</evidence>
<dbReference type="RefSeq" id="WP_248593019.1">
    <property type="nucleotide sequence ID" value="NZ_CP051627.1"/>
</dbReference>